<dbReference type="EMBL" id="JNFA01000011">
    <property type="protein sequence ID" value="KGL42860.1"/>
    <property type="molecule type" value="Genomic_DNA"/>
</dbReference>
<evidence type="ECO:0000313" key="2">
    <source>
        <dbReference type="Proteomes" id="UP000029844"/>
    </source>
</evidence>
<dbReference type="STRING" id="1552123.EP57_05230"/>
<keyword evidence="2" id="KW-1185">Reference proteome</keyword>
<comment type="caution">
    <text evidence="1">The sequence shown here is derived from an EMBL/GenBank/DDBJ whole genome shotgun (WGS) entry which is preliminary data.</text>
</comment>
<proteinExistence type="predicted"/>
<dbReference type="Proteomes" id="UP000029844">
    <property type="component" value="Unassembled WGS sequence"/>
</dbReference>
<dbReference type="AlphaFoldDB" id="A0A099WFG4"/>
<evidence type="ECO:0000313" key="1">
    <source>
        <dbReference type="EMBL" id="KGL42860.1"/>
    </source>
</evidence>
<accession>A0A099WFG4</accession>
<dbReference type="RefSeq" id="WP_036084760.1">
    <property type="nucleotide sequence ID" value="NZ_CBCSHQ010000001.1"/>
</dbReference>
<evidence type="ECO:0008006" key="3">
    <source>
        <dbReference type="Google" id="ProtNLM"/>
    </source>
</evidence>
<protein>
    <recommendedName>
        <fullName evidence="3">DUF5050 domain-containing protein</fullName>
    </recommendedName>
</protein>
<dbReference type="GeneID" id="58716794"/>
<name>A0A099WFG4_9LIST</name>
<gene>
    <name evidence="1" type="ORF">EP57_05230</name>
</gene>
<sequence>MQPSFSKQSVSKNQFFLHKLVKGSLATYEVKGRTLEIVTDRDRLIFPYETYNQLHFEIQKAIQAENNDLFLYVSDWMGEGRHIVHFSDQGINPIQVVNGLIDFLVIDEYLYMLFDEEGLFDENADNQLNYYSENALVRMKPHNQRIEKVFPESYTHSIVDAETFCYDGQDELFIYYYADDGEERCLMYNLQSRKMKEYKLSNVGWSRASCIDGQFTYTTNNTELLKYDRDMMLRQSYPIFNENTLSIHATGGYQDIAIMVNDNACYLLDK</sequence>
<organism evidence="1 2">
    <name type="scientific">Listeria booriae</name>
    <dbReference type="NCBI Taxonomy" id="1552123"/>
    <lineage>
        <taxon>Bacteria</taxon>
        <taxon>Bacillati</taxon>
        <taxon>Bacillota</taxon>
        <taxon>Bacilli</taxon>
        <taxon>Bacillales</taxon>
        <taxon>Listeriaceae</taxon>
        <taxon>Listeria</taxon>
    </lineage>
</organism>
<reference evidence="1 2" key="1">
    <citation type="submission" date="2014-05" db="EMBL/GenBank/DDBJ databases">
        <title>Novel Listeriaceae from food processing environments.</title>
        <authorList>
            <person name="den Bakker H.C."/>
        </authorList>
    </citation>
    <scope>NUCLEOTIDE SEQUENCE [LARGE SCALE GENOMIC DNA]</scope>
    <source>
        <strain evidence="1 2">FSL A5-0281</strain>
    </source>
</reference>